<dbReference type="AlphaFoldDB" id="A0A226XC47"/>
<sequence length="45" mass="5030">MNAAGRKLTLRQETFRGLTYQAEQVSLEVSNSALAHVAAERRRKA</sequence>
<protein>
    <submittedName>
        <fullName evidence="1">Uncharacterized protein</fullName>
    </submittedName>
</protein>
<name>A0A226XC47_CABSO</name>
<reference evidence="2" key="1">
    <citation type="submission" date="2017-01" db="EMBL/GenBank/DDBJ databases">
        <title>Genome Analysis of Deinococcus marmoris KOPRI26562.</title>
        <authorList>
            <person name="Kim J.H."/>
            <person name="Oh H.-M."/>
        </authorList>
    </citation>
    <scope>NUCLEOTIDE SEQUENCE [LARGE SCALE GENOMIC DNA]</scope>
    <source>
        <strain evidence="2">PAMC 26633</strain>
    </source>
</reference>
<gene>
    <name evidence="1" type="ORF">BSU04_00320</name>
</gene>
<dbReference type="Proteomes" id="UP000214720">
    <property type="component" value="Unassembled WGS sequence"/>
</dbReference>
<organism evidence="1 2">
    <name type="scientific">Caballeronia sordidicola</name>
    <name type="common">Burkholderia sordidicola</name>
    <dbReference type="NCBI Taxonomy" id="196367"/>
    <lineage>
        <taxon>Bacteria</taxon>
        <taxon>Pseudomonadati</taxon>
        <taxon>Pseudomonadota</taxon>
        <taxon>Betaproteobacteria</taxon>
        <taxon>Burkholderiales</taxon>
        <taxon>Burkholderiaceae</taxon>
        <taxon>Caballeronia</taxon>
    </lineage>
</organism>
<accession>A0A226XC47</accession>
<evidence type="ECO:0000313" key="2">
    <source>
        <dbReference type="Proteomes" id="UP000214720"/>
    </source>
</evidence>
<comment type="caution">
    <text evidence="1">The sequence shown here is derived from an EMBL/GenBank/DDBJ whole genome shotgun (WGS) entry which is preliminary data.</text>
</comment>
<dbReference type="EMBL" id="MTHB01000008">
    <property type="protein sequence ID" value="OXC80719.1"/>
    <property type="molecule type" value="Genomic_DNA"/>
</dbReference>
<evidence type="ECO:0000313" key="1">
    <source>
        <dbReference type="EMBL" id="OXC80719.1"/>
    </source>
</evidence>
<proteinExistence type="predicted"/>